<evidence type="ECO:0000256" key="1">
    <source>
        <dbReference type="SAM" id="Coils"/>
    </source>
</evidence>
<sequence>RLETKFTEDELESSKIEIEKYKYQLSLIGGIDESVMNEYKEIKTRYDFLSFELEDLTKASADLEKMIAELDKLMKKKHKESFNKIKKEFARYFKLLFEGGNAELVEVYGTERDEELEAEGNMEMVIEGEENLELENEPASAKATARNKKILMGVEVYACPPGKKIKNISALSGGERTMTSIALLCAILHTNPSPFVILDEVEAALDEANTTRFTKILGELSMQSQFIVITHNRVTMHAVDVLYGVTMNNDGISKLLSVKLDN</sequence>
<gene>
    <name evidence="3" type="ORF">COY69_03615</name>
</gene>
<dbReference type="Proteomes" id="UP000229449">
    <property type="component" value="Unassembled WGS sequence"/>
</dbReference>
<dbReference type="InterPro" id="IPR027417">
    <property type="entry name" value="P-loop_NTPase"/>
</dbReference>
<protein>
    <recommendedName>
        <fullName evidence="2">RecF/RecN/SMC N-terminal domain-containing protein</fullName>
    </recommendedName>
</protein>
<dbReference type="AlphaFoldDB" id="A0A2M7R9M6"/>
<evidence type="ECO:0000313" key="4">
    <source>
        <dbReference type="Proteomes" id="UP000229449"/>
    </source>
</evidence>
<proteinExistence type="predicted"/>
<evidence type="ECO:0000259" key="2">
    <source>
        <dbReference type="Pfam" id="PF02463"/>
    </source>
</evidence>
<feature type="non-terminal residue" evidence="3">
    <location>
        <position position="1"/>
    </location>
</feature>
<dbReference type="PANTHER" id="PTHR43977">
    <property type="entry name" value="STRUCTURAL MAINTENANCE OF CHROMOSOMES PROTEIN 3"/>
    <property type="match status" value="1"/>
</dbReference>
<reference evidence="4" key="1">
    <citation type="submission" date="2017-09" db="EMBL/GenBank/DDBJ databases">
        <title>Depth-based differentiation of microbial function through sediment-hosted aquifers and enrichment of novel symbionts in the deep terrestrial subsurface.</title>
        <authorList>
            <person name="Probst A.J."/>
            <person name="Ladd B."/>
            <person name="Jarett J.K."/>
            <person name="Geller-Mcgrath D.E."/>
            <person name="Sieber C.M.K."/>
            <person name="Emerson J.B."/>
            <person name="Anantharaman K."/>
            <person name="Thomas B.C."/>
            <person name="Malmstrom R."/>
            <person name="Stieglmeier M."/>
            <person name="Klingl A."/>
            <person name="Woyke T."/>
            <person name="Ryan C.M."/>
            <person name="Banfield J.F."/>
        </authorList>
    </citation>
    <scope>NUCLEOTIDE SEQUENCE [LARGE SCALE GENOMIC DNA]</scope>
</reference>
<accession>A0A2M7R9M6</accession>
<organism evidence="3 4">
    <name type="scientific">Candidatus Magasanikbacteria bacterium CG_4_10_14_0_8_um_filter_32_14</name>
    <dbReference type="NCBI Taxonomy" id="1974640"/>
    <lineage>
        <taxon>Bacteria</taxon>
        <taxon>Candidatus Magasanikiibacteriota</taxon>
    </lineage>
</organism>
<comment type="caution">
    <text evidence="3">The sequence shown here is derived from an EMBL/GenBank/DDBJ whole genome shotgun (WGS) entry which is preliminary data.</text>
</comment>
<keyword evidence="1" id="KW-0175">Coiled coil</keyword>
<evidence type="ECO:0000313" key="3">
    <source>
        <dbReference type="EMBL" id="PIY93066.1"/>
    </source>
</evidence>
<feature type="domain" description="RecF/RecN/SMC N-terminal" evidence="2">
    <location>
        <begin position="59"/>
        <end position="253"/>
    </location>
</feature>
<dbReference type="Pfam" id="PF02463">
    <property type="entry name" value="SMC_N"/>
    <property type="match status" value="1"/>
</dbReference>
<dbReference type="Gene3D" id="3.40.50.300">
    <property type="entry name" value="P-loop containing nucleotide triphosphate hydrolases"/>
    <property type="match status" value="1"/>
</dbReference>
<name>A0A2M7R9M6_9BACT</name>
<dbReference type="EMBL" id="PFMA01000091">
    <property type="protein sequence ID" value="PIY93066.1"/>
    <property type="molecule type" value="Genomic_DNA"/>
</dbReference>
<dbReference type="SUPFAM" id="SSF52540">
    <property type="entry name" value="P-loop containing nucleoside triphosphate hydrolases"/>
    <property type="match status" value="1"/>
</dbReference>
<dbReference type="InterPro" id="IPR003395">
    <property type="entry name" value="RecF/RecN/SMC_N"/>
</dbReference>
<feature type="coiled-coil region" evidence="1">
    <location>
        <begin position="53"/>
        <end position="80"/>
    </location>
</feature>